<dbReference type="Gene3D" id="3.30.70.1070">
    <property type="entry name" value="Sporulation related repeat"/>
    <property type="match status" value="1"/>
</dbReference>
<dbReference type="InterPro" id="IPR019734">
    <property type="entry name" value="TPR_rpt"/>
</dbReference>
<evidence type="ECO:0000256" key="2">
    <source>
        <dbReference type="SAM" id="MobiDB-lite"/>
    </source>
</evidence>
<organism evidence="4 5">
    <name type="scientific">Novispirillum itersonii</name>
    <name type="common">Aquaspirillum itersonii</name>
    <dbReference type="NCBI Taxonomy" id="189"/>
    <lineage>
        <taxon>Bacteria</taxon>
        <taxon>Pseudomonadati</taxon>
        <taxon>Pseudomonadota</taxon>
        <taxon>Alphaproteobacteria</taxon>
        <taxon>Rhodospirillales</taxon>
        <taxon>Novispirillaceae</taxon>
        <taxon>Novispirillum</taxon>
    </lineage>
</organism>
<keyword evidence="1" id="KW-0802">TPR repeat</keyword>
<dbReference type="InterPro" id="IPR007730">
    <property type="entry name" value="SPOR-like_dom"/>
</dbReference>
<keyword evidence="5" id="KW-1185">Reference proteome</keyword>
<feature type="domain" description="SPOR" evidence="3">
    <location>
        <begin position="352"/>
        <end position="436"/>
    </location>
</feature>
<dbReference type="InterPro" id="IPR011990">
    <property type="entry name" value="TPR-like_helical_dom_sf"/>
</dbReference>
<dbReference type="Pfam" id="PF05036">
    <property type="entry name" value="SPOR"/>
    <property type="match status" value="1"/>
</dbReference>
<dbReference type="SUPFAM" id="SSF110997">
    <property type="entry name" value="Sporulation related repeat"/>
    <property type="match status" value="1"/>
</dbReference>
<evidence type="ECO:0000313" key="5">
    <source>
        <dbReference type="Proteomes" id="UP000544872"/>
    </source>
</evidence>
<reference evidence="4 5" key="1">
    <citation type="submission" date="2020-08" db="EMBL/GenBank/DDBJ databases">
        <title>Genomic Encyclopedia of Type Strains, Phase IV (KMG-IV): sequencing the most valuable type-strain genomes for metagenomic binning, comparative biology and taxonomic classification.</title>
        <authorList>
            <person name="Goeker M."/>
        </authorList>
    </citation>
    <scope>NUCLEOTIDE SEQUENCE [LARGE SCALE GENOMIC DNA]</scope>
    <source>
        <strain evidence="4 5">DSM 11590</strain>
    </source>
</reference>
<dbReference type="Gene3D" id="1.25.40.10">
    <property type="entry name" value="Tetratricopeptide repeat domain"/>
    <property type="match status" value="1"/>
</dbReference>
<protein>
    <submittedName>
        <fullName evidence="4">Tetratricopeptide (TPR) repeat protein</fullName>
    </submittedName>
</protein>
<evidence type="ECO:0000313" key="4">
    <source>
        <dbReference type="EMBL" id="MBB6212483.1"/>
    </source>
</evidence>
<dbReference type="GO" id="GO:0042834">
    <property type="term" value="F:peptidoglycan binding"/>
    <property type="evidence" value="ECO:0007669"/>
    <property type="project" value="InterPro"/>
</dbReference>
<dbReference type="PROSITE" id="PS50005">
    <property type="entry name" value="TPR"/>
    <property type="match status" value="1"/>
</dbReference>
<dbReference type="RefSeq" id="WP_184266606.1">
    <property type="nucleotide sequence ID" value="NZ_JACIIX010000028.1"/>
</dbReference>
<dbReference type="Pfam" id="PF14559">
    <property type="entry name" value="TPR_19"/>
    <property type="match status" value="1"/>
</dbReference>
<dbReference type="SMART" id="SM00028">
    <property type="entry name" value="TPR"/>
    <property type="match status" value="2"/>
</dbReference>
<dbReference type="PROSITE" id="PS51724">
    <property type="entry name" value="SPOR"/>
    <property type="match status" value="1"/>
</dbReference>
<accession>A0A7W9ZJ79</accession>
<name>A0A7W9ZJ79_NOVIT</name>
<dbReference type="Proteomes" id="UP000544872">
    <property type="component" value="Unassembled WGS sequence"/>
</dbReference>
<feature type="region of interest" description="Disordered" evidence="2">
    <location>
        <begin position="270"/>
        <end position="320"/>
    </location>
</feature>
<dbReference type="EMBL" id="JACIIX010000028">
    <property type="protein sequence ID" value="MBB6212483.1"/>
    <property type="molecule type" value="Genomic_DNA"/>
</dbReference>
<dbReference type="AlphaFoldDB" id="A0A7W9ZJ79"/>
<proteinExistence type="predicted"/>
<sequence>MTSPSSSRVDTALAAMSRGEYGVAEQSLSAALDADPKDPYALLAMGMLYQNTNRPQKAEALYQQILLLNPTATISSGPWGDMRQRSVRDVAEENLQALGGGSRPGALSYPNLKKNDPPAGAALPPNGLGAAGQRFAVFKSLVDENLATPEEWMARRGQNIGALLPLTHGAPGTGLDRPSPDAKAVGNRLKALAAAFEGRGISASQHAMERQAILDGVLPEQPKVRASAPPVPRGVMEAADAIGRLDRLRANNVISPGEYEDERAAIERALRGGTPRPKPTAPAPKPVEAPPAAAAQAPQQLMPQAPAPGTPANAQPGASINNPAAVLQTGRMANQTVPDPADFSNPDADSPIGAGGIVAVHLASFKNQELADKGWKEMIGRYPDLAAITPRVTQVTLPDQGTVFRLNAGPFADRAKAQEFCTKLKGQYCEVVFLGG</sequence>
<dbReference type="InterPro" id="IPR036680">
    <property type="entry name" value="SPOR-like_sf"/>
</dbReference>
<feature type="compositionally biased region" description="Low complexity" evidence="2">
    <location>
        <begin position="290"/>
        <end position="304"/>
    </location>
</feature>
<comment type="caution">
    <text evidence="4">The sequence shown here is derived from an EMBL/GenBank/DDBJ whole genome shotgun (WGS) entry which is preliminary data.</text>
</comment>
<feature type="compositionally biased region" description="Pro residues" evidence="2">
    <location>
        <begin position="276"/>
        <end position="289"/>
    </location>
</feature>
<feature type="repeat" description="TPR" evidence="1">
    <location>
        <begin position="39"/>
        <end position="72"/>
    </location>
</feature>
<evidence type="ECO:0000259" key="3">
    <source>
        <dbReference type="PROSITE" id="PS51724"/>
    </source>
</evidence>
<dbReference type="SUPFAM" id="SSF48452">
    <property type="entry name" value="TPR-like"/>
    <property type="match status" value="1"/>
</dbReference>
<evidence type="ECO:0000256" key="1">
    <source>
        <dbReference type="PROSITE-ProRule" id="PRU00339"/>
    </source>
</evidence>
<gene>
    <name evidence="4" type="ORF">FHS48_003939</name>
</gene>